<dbReference type="Proteomes" id="UP000663829">
    <property type="component" value="Unassembled WGS sequence"/>
</dbReference>
<accession>A0A816CT31</accession>
<dbReference type="EMBL" id="CAJOBC010110248">
    <property type="protein sequence ID" value="CAF4523333.1"/>
    <property type="molecule type" value="Genomic_DNA"/>
</dbReference>
<gene>
    <name evidence="2" type="ORF">GPM918_LOCUS44150</name>
    <name evidence="3" type="ORF">SRO942_LOCUS45878</name>
</gene>
<dbReference type="Proteomes" id="UP000681722">
    <property type="component" value="Unassembled WGS sequence"/>
</dbReference>
<evidence type="ECO:0000313" key="3">
    <source>
        <dbReference type="EMBL" id="CAF4523333.1"/>
    </source>
</evidence>
<feature type="region of interest" description="Disordered" evidence="1">
    <location>
        <begin position="60"/>
        <end position="94"/>
    </location>
</feature>
<sequence>MCILYSTHDEAVEIIPSGEEDETKDRAENSLNKLEVSYITDLLVKCPKFVEMIRQSSILHAHRGKSSTTSSRNRKHSCKTTMANGRKGAQRHLPLSFNSVRQVPHFEAD</sequence>
<name>A0A816CT31_9BILA</name>
<protein>
    <submittedName>
        <fullName evidence="2">Uncharacterized protein</fullName>
    </submittedName>
</protein>
<comment type="caution">
    <text evidence="2">The sequence shown here is derived from an EMBL/GenBank/DDBJ whole genome shotgun (WGS) entry which is preliminary data.</text>
</comment>
<organism evidence="2 4">
    <name type="scientific">Didymodactylos carnosus</name>
    <dbReference type="NCBI Taxonomy" id="1234261"/>
    <lineage>
        <taxon>Eukaryota</taxon>
        <taxon>Metazoa</taxon>
        <taxon>Spiralia</taxon>
        <taxon>Gnathifera</taxon>
        <taxon>Rotifera</taxon>
        <taxon>Eurotatoria</taxon>
        <taxon>Bdelloidea</taxon>
        <taxon>Philodinida</taxon>
        <taxon>Philodinidae</taxon>
        <taxon>Didymodactylos</taxon>
    </lineage>
</organism>
<proteinExistence type="predicted"/>
<evidence type="ECO:0000313" key="2">
    <source>
        <dbReference type="EMBL" id="CAF1627678.1"/>
    </source>
</evidence>
<reference evidence="2" key="1">
    <citation type="submission" date="2021-02" db="EMBL/GenBank/DDBJ databases">
        <authorList>
            <person name="Nowell W R."/>
        </authorList>
    </citation>
    <scope>NUCLEOTIDE SEQUENCE</scope>
</reference>
<dbReference type="AlphaFoldDB" id="A0A816CT31"/>
<keyword evidence="4" id="KW-1185">Reference proteome</keyword>
<evidence type="ECO:0000313" key="4">
    <source>
        <dbReference type="Proteomes" id="UP000663829"/>
    </source>
</evidence>
<evidence type="ECO:0000256" key="1">
    <source>
        <dbReference type="SAM" id="MobiDB-lite"/>
    </source>
</evidence>
<dbReference type="EMBL" id="CAJNOQ010042637">
    <property type="protein sequence ID" value="CAF1627678.1"/>
    <property type="molecule type" value="Genomic_DNA"/>
</dbReference>